<dbReference type="EMBL" id="OU895879">
    <property type="protein sequence ID" value="CAG9808514.1"/>
    <property type="molecule type" value="Genomic_DNA"/>
</dbReference>
<gene>
    <name evidence="3" type="ORF">CHIRRI_LOCUS11353</name>
</gene>
<keyword evidence="1" id="KW-0472">Membrane</keyword>
<keyword evidence="2" id="KW-0732">Signal</keyword>
<evidence type="ECO:0000256" key="1">
    <source>
        <dbReference type="SAM" id="Phobius"/>
    </source>
</evidence>
<dbReference type="InterPro" id="IPR012464">
    <property type="entry name" value="DUF1676"/>
</dbReference>
<reference evidence="3" key="2">
    <citation type="submission" date="2022-10" db="EMBL/GenBank/DDBJ databases">
        <authorList>
            <consortium name="ENA_rothamsted_submissions"/>
            <consortium name="culmorum"/>
            <person name="King R."/>
        </authorList>
    </citation>
    <scope>NUCLEOTIDE SEQUENCE</scope>
</reference>
<dbReference type="PANTHER" id="PTHR21879">
    <property type="entry name" value="FI03362P-RELATED-RELATED"/>
    <property type="match status" value="1"/>
</dbReference>
<sequence length="263" mass="29124">MNKIIIALCLVTVCYQSVNANDISAVDLIGDIYRSCVSQYSTSCITPKALSWLSRAINQDTIKITDDMTIVRTGEDAFDTAETRTDVHPIVNLLDKTDSFLSSHALRIESPEILKTEEARSYIPKSLLKGGLADGLQIPLVEGNVAEGRSFVKRVMIPFILGLKFKTTVLVPLALALIALKTWKAMTLGLLSLVMTAAMVIFKFAKPKIVNYEVVHYPHPIEHHHVPHVHAHAHAHPPHVVLEPTPAWARNFDAQEAAYNAYL</sequence>
<dbReference type="Proteomes" id="UP001153620">
    <property type="component" value="Chromosome 3"/>
</dbReference>
<feature type="transmembrane region" description="Helical" evidence="1">
    <location>
        <begin position="187"/>
        <end position="205"/>
    </location>
</feature>
<keyword evidence="1" id="KW-1133">Transmembrane helix</keyword>
<organism evidence="3 4">
    <name type="scientific">Chironomus riparius</name>
    <dbReference type="NCBI Taxonomy" id="315576"/>
    <lineage>
        <taxon>Eukaryota</taxon>
        <taxon>Metazoa</taxon>
        <taxon>Ecdysozoa</taxon>
        <taxon>Arthropoda</taxon>
        <taxon>Hexapoda</taxon>
        <taxon>Insecta</taxon>
        <taxon>Pterygota</taxon>
        <taxon>Neoptera</taxon>
        <taxon>Endopterygota</taxon>
        <taxon>Diptera</taxon>
        <taxon>Nematocera</taxon>
        <taxon>Chironomoidea</taxon>
        <taxon>Chironomidae</taxon>
        <taxon>Chironominae</taxon>
        <taxon>Chironomus</taxon>
    </lineage>
</organism>
<protein>
    <recommendedName>
        <fullName evidence="5">Osiris 18</fullName>
    </recommendedName>
</protein>
<accession>A0A9N9S2F2</accession>
<dbReference type="OrthoDB" id="8119930at2759"/>
<keyword evidence="1" id="KW-0812">Transmembrane</keyword>
<evidence type="ECO:0000313" key="3">
    <source>
        <dbReference type="EMBL" id="CAG9808514.1"/>
    </source>
</evidence>
<feature type="transmembrane region" description="Helical" evidence="1">
    <location>
        <begin position="155"/>
        <end position="180"/>
    </location>
</feature>
<dbReference type="AlphaFoldDB" id="A0A9N9S2F2"/>
<evidence type="ECO:0000256" key="2">
    <source>
        <dbReference type="SAM" id="SignalP"/>
    </source>
</evidence>
<reference evidence="3" key="1">
    <citation type="submission" date="2022-01" db="EMBL/GenBank/DDBJ databases">
        <authorList>
            <person name="King R."/>
        </authorList>
    </citation>
    <scope>NUCLEOTIDE SEQUENCE</scope>
</reference>
<keyword evidence="4" id="KW-1185">Reference proteome</keyword>
<feature type="chain" id="PRO_5040320360" description="Osiris 18" evidence="2">
    <location>
        <begin position="21"/>
        <end position="263"/>
    </location>
</feature>
<proteinExistence type="predicted"/>
<feature type="signal peptide" evidence="2">
    <location>
        <begin position="1"/>
        <end position="20"/>
    </location>
</feature>
<dbReference type="PANTHER" id="PTHR21879:SF13">
    <property type="entry name" value="OSIRIS 18"/>
    <property type="match status" value="1"/>
</dbReference>
<dbReference type="Pfam" id="PF07898">
    <property type="entry name" value="DUF1676"/>
    <property type="match status" value="1"/>
</dbReference>
<evidence type="ECO:0000313" key="4">
    <source>
        <dbReference type="Proteomes" id="UP001153620"/>
    </source>
</evidence>
<name>A0A9N9S2F2_9DIPT</name>
<evidence type="ECO:0008006" key="5">
    <source>
        <dbReference type="Google" id="ProtNLM"/>
    </source>
</evidence>
<dbReference type="GO" id="GO:0016020">
    <property type="term" value="C:membrane"/>
    <property type="evidence" value="ECO:0007669"/>
    <property type="project" value="TreeGrafter"/>
</dbReference>